<feature type="coiled-coil region" evidence="1">
    <location>
        <begin position="217"/>
        <end position="332"/>
    </location>
</feature>
<feature type="coiled-coil region" evidence="1">
    <location>
        <begin position="357"/>
        <end position="436"/>
    </location>
</feature>
<feature type="coiled-coil region" evidence="1">
    <location>
        <begin position="500"/>
        <end position="534"/>
    </location>
</feature>
<dbReference type="OrthoDB" id="8062330at2759"/>
<evidence type="ECO:0000313" key="3">
    <source>
        <dbReference type="EMBL" id="JAC05170.1"/>
    </source>
</evidence>
<accession>W8CDT5</accession>
<feature type="coiled-coil region" evidence="1">
    <location>
        <begin position="894"/>
        <end position="1103"/>
    </location>
</feature>
<reference evidence="3" key="1">
    <citation type="submission" date="2013-07" db="EMBL/GenBank/DDBJ databases">
        <authorList>
            <person name="Geib S."/>
        </authorList>
    </citation>
    <scope>NUCLEOTIDE SEQUENCE</scope>
</reference>
<name>W8CDT5_CERCA</name>
<feature type="region of interest" description="Disordered" evidence="2">
    <location>
        <begin position="1125"/>
        <end position="1148"/>
    </location>
</feature>
<evidence type="ECO:0000256" key="1">
    <source>
        <dbReference type="SAM" id="Coils"/>
    </source>
</evidence>
<dbReference type="EMBL" id="GAMC01001386">
    <property type="protein sequence ID" value="JAC05170.1"/>
    <property type="molecule type" value="mRNA"/>
</dbReference>
<feature type="coiled-coil region" evidence="1">
    <location>
        <begin position="96"/>
        <end position="169"/>
    </location>
</feature>
<feature type="coiled-coil region" evidence="1">
    <location>
        <begin position="828"/>
        <end position="862"/>
    </location>
</feature>
<feature type="region of interest" description="Disordered" evidence="2">
    <location>
        <begin position="1"/>
        <end position="39"/>
    </location>
</feature>
<sequence length="1366" mass="157838">MSSNKSMHLGDAAEVDNGGTSANEEEYSKASFRCRKMSDTSEKSVKSEVKWSALAYDSGNYSNSSNESEVTCPLEMELHNHCQHVHSLLRERDHALLIAMQDVRKLRSELERLNKSEEWYKKELRAQKITRLEALERLYAQERKYMQENQRLQRECVRLYDKCGDLEKELQLKRNKGLQKLVEEETKQSITGDADVENNNFEMEQQRTLIGDQEKLIKVLRKQKHGLLEDLRRLNEERDTKVLELQEILAGVEVENTHMTAQCKRLLTERQALEETLHLKDATLSAENAEKLRMAELIEELKEQSNSQREALAHKEREIQELRKDFAQNMQKETNMDEVHRISVSYHHEIHAKTAEIITLKKSLQALQIELDNLTDLQAQNEEHLRQIEQLNFYLEAQKCELTHLKETDEEKTQQISELQHNLEKMRAEHEVTLEKINIEQVTLKNVKSELIALHEQYASMCAVCERTRFELELLEIESSKMKFQADIDKREIELLREKLKGYLKQTEDLGTKINELEAKLECSNAQNGELVEKLKAYEDHTPRERKLYKENESDVKIAPKINYKNYVLDEKKTLSKSLNQDKQKLESNEKIHANFRTETGHNGDDSGFLDTSIECLDWTETVLEKKRGSDCFDLAAAHNVLLQQLSSQKTILNERKAIIAELGKHICNGSRSTTNRDSDILACDEDKLPSDELLQRQQQLVKYLSNQSLLTLEKRQLLEAFETLINATPMTGEGTSVGIEDILKMKNQLKEKQKLKIKEEAVKNPIGSENLTEDKAGENNEDKKMLVNFKNQGEQLQSDENGERHLREKSDQTQLHTAQFQHYEFTIQRLQVENQRLIKEIQTLQEAKSSLESTLDTHKQLVAGLQLKVTALEVNKSVGESINAIPLPKEQELLTLRAKVKQLETSLASAMQEDREGRNDRVRLIQQLIEQQNSKVKQLTQSQEEWEELLEALKIAQKLEENTRTELLSKHTELEELNALFAEQNEELRRLQEMMLQSEANDKNEEDDEMRRSHEKEVEQLQAKLSAQLVVSEARQHEIEELRSKNERLERHLNEDYAEEIADKQKQLRTLQTKVENLQAEKKGYAERLAGMECEMQLLKKNKRDALVLPPEFVVLPANTISTTSTEASSSSCDGNGSPNASDSDNNDRMRILSKVLEAEYRRKMKRYDLHIHTLLANVKKLKKTLRAAEQRAANLTLEHSRTKDELHDLQLTKRQLEEMRLKCEHNQGTIKALERALEIERKKYESSDLGKAASYTRDSAAETLSADEPVHEVANLIDDYKKLIQQSALVTRRPKTSAILELIQRSNQCVPNLHKLETTVDGLRNDLDHFISAHTTSMRQQAANANKFDGLSLMDELRAAAESY</sequence>
<proteinExistence type="evidence at transcript level"/>
<keyword evidence="1" id="KW-0175">Coiled coil</keyword>
<evidence type="ECO:0000256" key="2">
    <source>
        <dbReference type="SAM" id="MobiDB-lite"/>
    </source>
</evidence>
<feature type="compositionally biased region" description="Polar residues" evidence="2">
    <location>
        <begin position="1134"/>
        <end position="1145"/>
    </location>
</feature>
<protein>
    <submittedName>
        <fullName evidence="3">Uncharacterized protein</fullName>
    </submittedName>
</protein>
<reference evidence="3" key="2">
    <citation type="journal article" date="2014" name="BMC Genomics">
        <title>A genomic perspective to assessing quality of mass-reared SIT flies used in Mediterranean fruit fly (Ceratitis capitata) eradication in California.</title>
        <authorList>
            <person name="Calla B."/>
            <person name="Hall B."/>
            <person name="Hou S."/>
            <person name="Geib S.M."/>
        </authorList>
    </citation>
    <scope>NUCLEOTIDE SEQUENCE</scope>
</reference>
<organism evidence="3">
    <name type="scientific">Ceratitis capitata</name>
    <name type="common">Mediterranean fruit fly</name>
    <name type="synonym">Tephritis capitata</name>
    <dbReference type="NCBI Taxonomy" id="7213"/>
    <lineage>
        <taxon>Eukaryota</taxon>
        <taxon>Metazoa</taxon>
        <taxon>Ecdysozoa</taxon>
        <taxon>Arthropoda</taxon>
        <taxon>Hexapoda</taxon>
        <taxon>Insecta</taxon>
        <taxon>Pterygota</taxon>
        <taxon>Neoptera</taxon>
        <taxon>Endopterygota</taxon>
        <taxon>Diptera</taxon>
        <taxon>Brachycera</taxon>
        <taxon>Muscomorpha</taxon>
        <taxon>Tephritoidea</taxon>
        <taxon>Tephritidae</taxon>
        <taxon>Ceratitis</taxon>
        <taxon>Ceratitis</taxon>
    </lineage>
</organism>
<feature type="coiled-coil region" evidence="1">
    <location>
        <begin position="1173"/>
        <end position="1238"/>
    </location>
</feature>